<dbReference type="InterPro" id="IPR023352">
    <property type="entry name" value="MAPEG-like_dom_sf"/>
</dbReference>
<accession>A0A928VND7</accession>
<protein>
    <submittedName>
        <fullName evidence="6">MAPEG family protein</fullName>
    </submittedName>
</protein>
<dbReference type="EMBL" id="JADEXQ010000073">
    <property type="protein sequence ID" value="MBE9031731.1"/>
    <property type="molecule type" value="Genomic_DNA"/>
</dbReference>
<evidence type="ECO:0000256" key="5">
    <source>
        <dbReference type="SAM" id="Phobius"/>
    </source>
</evidence>
<gene>
    <name evidence="6" type="ORF">IQ266_18520</name>
</gene>
<comment type="subcellular location">
    <subcellularLocation>
        <location evidence="1">Membrane</location>
    </subcellularLocation>
</comment>
<evidence type="ECO:0000256" key="2">
    <source>
        <dbReference type="ARBA" id="ARBA00022692"/>
    </source>
</evidence>
<evidence type="ECO:0000313" key="7">
    <source>
        <dbReference type="Proteomes" id="UP000625316"/>
    </source>
</evidence>
<dbReference type="InterPro" id="IPR001129">
    <property type="entry name" value="Membr-assoc_MAPEG"/>
</dbReference>
<dbReference type="GO" id="GO:0016020">
    <property type="term" value="C:membrane"/>
    <property type="evidence" value="ECO:0007669"/>
    <property type="project" value="UniProtKB-SubCell"/>
</dbReference>
<keyword evidence="3 5" id="KW-1133">Transmembrane helix</keyword>
<evidence type="ECO:0000256" key="4">
    <source>
        <dbReference type="ARBA" id="ARBA00023136"/>
    </source>
</evidence>
<proteinExistence type="predicted"/>
<feature type="transmembrane region" description="Helical" evidence="5">
    <location>
        <begin position="54"/>
        <end position="70"/>
    </location>
</feature>
<reference evidence="6" key="1">
    <citation type="submission" date="2020-10" db="EMBL/GenBank/DDBJ databases">
        <authorList>
            <person name="Castelo-Branco R."/>
            <person name="Eusebio N."/>
            <person name="Adriana R."/>
            <person name="Vieira A."/>
            <person name="Brugerolle De Fraissinette N."/>
            <person name="Rezende De Castro R."/>
            <person name="Schneider M.P."/>
            <person name="Vasconcelos V."/>
            <person name="Leao P.N."/>
        </authorList>
    </citation>
    <scope>NUCLEOTIDE SEQUENCE</scope>
    <source>
        <strain evidence="6">LEGE 11480</strain>
    </source>
</reference>
<feature type="transmembrane region" description="Helical" evidence="5">
    <location>
        <begin position="107"/>
        <end position="129"/>
    </location>
</feature>
<sequence>MSFPTVTAQVASVLAIFQVVLMMRVGLTRAQSQVGIGDGGDPALARKIRVHGNLIENAPIFLIVLGLLEMTGISRSLVSILGLAFFLVRIAHAYALSGNSGASPLRAVGAFGTIILFGRNGGAAALAVVDSVGDLINWRPPPGRFVVVGG</sequence>
<dbReference type="RefSeq" id="WP_264326558.1">
    <property type="nucleotide sequence ID" value="NZ_JADEXQ010000073.1"/>
</dbReference>
<dbReference type="SUPFAM" id="SSF161084">
    <property type="entry name" value="MAPEG domain-like"/>
    <property type="match status" value="1"/>
</dbReference>
<name>A0A928VND7_9CYAN</name>
<keyword evidence="2 5" id="KW-0812">Transmembrane</keyword>
<evidence type="ECO:0000256" key="3">
    <source>
        <dbReference type="ARBA" id="ARBA00022989"/>
    </source>
</evidence>
<keyword evidence="4 5" id="KW-0472">Membrane</keyword>
<keyword evidence="7" id="KW-1185">Reference proteome</keyword>
<dbReference type="Pfam" id="PF01124">
    <property type="entry name" value="MAPEG"/>
    <property type="match status" value="1"/>
</dbReference>
<evidence type="ECO:0000313" key="6">
    <source>
        <dbReference type="EMBL" id="MBE9031731.1"/>
    </source>
</evidence>
<dbReference type="Proteomes" id="UP000625316">
    <property type="component" value="Unassembled WGS sequence"/>
</dbReference>
<organism evidence="6 7">
    <name type="scientific">Romeriopsis navalis LEGE 11480</name>
    <dbReference type="NCBI Taxonomy" id="2777977"/>
    <lineage>
        <taxon>Bacteria</taxon>
        <taxon>Bacillati</taxon>
        <taxon>Cyanobacteriota</taxon>
        <taxon>Cyanophyceae</taxon>
        <taxon>Leptolyngbyales</taxon>
        <taxon>Leptolyngbyaceae</taxon>
        <taxon>Romeriopsis</taxon>
        <taxon>Romeriopsis navalis</taxon>
    </lineage>
</organism>
<dbReference type="Gene3D" id="1.20.120.550">
    <property type="entry name" value="Membrane associated eicosanoid/glutathione metabolism-like domain"/>
    <property type="match status" value="1"/>
</dbReference>
<comment type="caution">
    <text evidence="6">The sequence shown here is derived from an EMBL/GenBank/DDBJ whole genome shotgun (WGS) entry which is preliminary data.</text>
</comment>
<dbReference type="PANTHER" id="PTHR35814:SF1">
    <property type="entry name" value="GLUTATHIONE S-TRANSFERASE-RELATED"/>
    <property type="match status" value="1"/>
</dbReference>
<dbReference type="AlphaFoldDB" id="A0A928VND7"/>
<dbReference type="PANTHER" id="PTHR35814">
    <property type="match status" value="1"/>
</dbReference>
<feature type="transmembrane region" description="Helical" evidence="5">
    <location>
        <begin position="77"/>
        <end position="95"/>
    </location>
</feature>
<evidence type="ECO:0000256" key="1">
    <source>
        <dbReference type="ARBA" id="ARBA00004370"/>
    </source>
</evidence>